<evidence type="ECO:0000313" key="2">
    <source>
        <dbReference type="Proteomes" id="UP000543642"/>
    </source>
</evidence>
<dbReference type="Proteomes" id="UP000543642">
    <property type="component" value="Unassembled WGS sequence"/>
</dbReference>
<dbReference type="AlphaFoldDB" id="A0A7W8HBU0"/>
<protein>
    <submittedName>
        <fullName evidence="1">Uncharacterized protein</fullName>
    </submittedName>
</protein>
<gene>
    <name evidence="1" type="ORF">HNP82_002644</name>
</gene>
<comment type="caution">
    <text evidence="1">The sequence shown here is derived from an EMBL/GenBank/DDBJ whole genome shotgun (WGS) entry which is preliminary data.</text>
</comment>
<reference evidence="1 2" key="1">
    <citation type="submission" date="2020-08" db="EMBL/GenBank/DDBJ databases">
        <title>Genomic Encyclopedia of Type Strains, Phase IV (KMG-IV): sequencing the most valuable type-strain genomes for metagenomic binning, comparative biology and taxonomic classification.</title>
        <authorList>
            <person name="Goeker M."/>
        </authorList>
    </citation>
    <scope>NUCLEOTIDE SEQUENCE [LARGE SCALE GENOMIC DNA]</scope>
    <source>
        <strain evidence="1 2">DSM 106146</strain>
    </source>
</reference>
<accession>A0A7W8HBU0</accession>
<name>A0A7W8HBU0_9FIRM</name>
<evidence type="ECO:0000313" key="1">
    <source>
        <dbReference type="EMBL" id="MBB5265498.1"/>
    </source>
</evidence>
<organism evidence="1 2">
    <name type="scientific">Catenibacillus scindens</name>
    <dbReference type="NCBI Taxonomy" id="673271"/>
    <lineage>
        <taxon>Bacteria</taxon>
        <taxon>Bacillati</taxon>
        <taxon>Bacillota</taxon>
        <taxon>Clostridia</taxon>
        <taxon>Lachnospirales</taxon>
        <taxon>Lachnospiraceae</taxon>
        <taxon>Catenibacillus</taxon>
    </lineage>
</organism>
<dbReference type="EMBL" id="JACHFW010000012">
    <property type="protein sequence ID" value="MBB5265498.1"/>
    <property type="molecule type" value="Genomic_DNA"/>
</dbReference>
<keyword evidence="2" id="KW-1185">Reference proteome</keyword>
<proteinExistence type="predicted"/>
<sequence length="61" mass="7206">MRINFVNGSNRNKHQTYNRRTEMRMIKMLEKRIQNKPSNACRMEGPLAIIRSNTRNVKMAG</sequence>